<evidence type="ECO:0000313" key="7">
    <source>
        <dbReference type="EMBL" id="QCK86886.1"/>
    </source>
</evidence>
<accession>A0A4D7QN24</accession>
<reference evidence="7 8" key="1">
    <citation type="submission" date="2019-04" db="EMBL/GenBank/DDBJ databases">
        <title>Phreatobacter aquaticus sp. nov.</title>
        <authorList>
            <person name="Choi A."/>
            <person name="Baek K."/>
        </authorList>
    </citation>
    <scope>NUCLEOTIDE SEQUENCE [LARGE SCALE GENOMIC DNA]</scope>
    <source>
        <strain evidence="7 8">NMCR1094</strain>
    </source>
</reference>
<feature type="domain" description="Leucine-binding protein" evidence="6">
    <location>
        <begin position="32"/>
        <end position="370"/>
    </location>
</feature>
<dbReference type="PANTHER" id="PTHR30483:SF37">
    <property type="entry name" value="ABC TRANSPORTER SUBSTRATE-BINDING PROTEIN"/>
    <property type="match status" value="1"/>
</dbReference>
<dbReference type="InterPro" id="IPR028082">
    <property type="entry name" value="Peripla_BP_I"/>
</dbReference>
<organism evidence="7 8">
    <name type="scientific">Phreatobacter aquaticus</name>
    <dbReference type="NCBI Taxonomy" id="2570229"/>
    <lineage>
        <taxon>Bacteria</taxon>
        <taxon>Pseudomonadati</taxon>
        <taxon>Pseudomonadota</taxon>
        <taxon>Alphaproteobacteria</taxon>
        <taxon>Hyphomicrobiales</taxon>
        <taxon>Phreatobacteraceae</taxon>
        <taxon>Phreatobacter</taxon>
    </lineage>
</organism>
<keyword evidence="2" id="KW-0813">Transport</keyword>
<dbReference type="GO" id="GO:0006865">
    <property type="term" value="P:amino acid transport"/>
    <property type="evidence" value="ECO:0007669"/>
    <property type="project" value="UniProtKB-KW"/>
</dbReference>
<evidence type="ECO:0000256" key="5">
    <source>
        <dbReference type="SAM" id="SignalP"/>
    </source>
</evidence>
<dbReference type="Proteomes" id="UP000298588">
    <property type="component" value="Chromosome"/>
</dbReference>
<evidence type="ECO:0000313" key="8">
    <source>
        <dbReference type="Proteomes" id="UP000298588"/>
    </source>
</evidence>
<sequence length="402" mass="42897">MVIDKTLSRRRILAGGAAVLAAPGLARAQAAPVKLGILQPVTGNLAQDGEYGRIGAEAAINDINQAGGIKSLGGAKIEMVFGDARSNPEAGTQEVERMNGEGVSAIVGGFASPICLAASQAASRYDLPYVVDVGVSDAIVSRGLKNTFRFGPGFGTCTRVAIENLVKLNDAAGKPAKTVVLVHEDGLFGTGLAKLMNERLSALGFQILETIPHPTPARDMSNVALRIRALNPDLVIPSSYYGEFVLLARTMQQQRIRPKGIYAVLNGAASNFRFVKEFPDAASNVMDCNHWADPRKPKTAELRKQVEATGRFWLYNTPLNYSCVKLVADAIERAASRDRTKIIEALAASTFTDHIMPYGPTRFENGQNMGAAPVNTQIQGGDIKVIFPAEFADAKAVFPVTG</sequence>
<evidence type="ECO:0000256" key="2">
    <source>
        <dbReference type="ARBA" id="ARBA00022448"/>
    </source>
</evidence>
<keyword evidence="3 5" id="KW-0732">Signal</keyword>
<keyword evidence="4" id="KW-0029">Amino-acid transport</keyword>
<dbReference type="InterPro" id="IPR006311">
    <property type="entry name" value="TAT_signal"/>
</dbReference>
<dbReference type="InterPro" id="IPR051010">
    <property type="entry name" value="BCAA_transport"/>
</dbReference>
<name>A0A4D7QN24_9HYPH</name>
<dbReference type="Gene3D" id="3.40.50.2300">
    <property type="match status" value="2"/>
</dbReference>
<dbReference type="InterPro" id="IPR028081">
    <property type="entry name" value="Leu-bd"/>
</dbReference>
<dbReference type="PROSITE" id="PS51318">
    <property type="entry name" value="TAT"/>
    <property type="match status" value="1"/>
</dbReference>
<dbReference type="SUPFAM" id="SSF53822">
    <property type="entry name" value="Periplasmic binding protein-like I"/>
    <property type="match status" value="1"/>
</dbReference>
<dbReference type="CDD" id="cd06340">
    <property type="entry name" value="PBP1_ABC_ligand_binding-like"/>
    <property type="match status" value="1"/>
</dbReference>
<dbReference type="EMBL" id="CP039865">
    <property type="protein sequence ID" value="QCK86886.1"/>
    <property type="molecule type" value="Genomic_DNA"/>
</dbReference>
<dbReference type="PRINTS" id="PR00337">
    <property type="entry name" value="LEUILEVALBP"/>
</dbReference>
<dbReference type="Pfam" id="PF13458">
    <property type="entry name" value="Peripla_BP_6"/>
    <property type="match status" value="1"/>
</dbReference>
<proteinExistence type="inferred from homology"/>
<dbReference type="AlphaFoldDB" id="A0A4D7QN24"/>
<comment type="similarity">
    <text evidence="1">Belongs to the leucine-binding protein family.</text>
</comment>
<feature type="signal peptide" evidence="5">
    <location>
        <begin position="1"/>
        <end position="28"/>
    </location>
</feature>
<dbReference type="RefSeq" id="WP_137100217.1">
    <property type="nucleotide sequence ID" value="NZ_CP039865.1"/>
</dbReference>
<dbReference type="OrthoDB" id="7855203at2"/>
<evidence type="ECO:0000259" key="6">
    <source>
        <dbReference type="Pfam" id="PF13458"/>
    </source>
</evidence>
<evidence type="ECO:0000256" key="3">
    <source>
        <dbReference type="ARBA" id="ARBA00022729"/>
    </source>
</evidence>
<dbReference type="PANTHER" id="PTHR30483">
    <property type="entry name" value="LEUCINE-SPECIFIC-BINDING PROTEIN"/>
    <property type="match status" value="1"/>
</dbReference>
<dbReference type="KEGG" id="paqt:E8L99_14540"/>
<feature type="chain" id="PRO_5020907001" evidence="5">
    <location>
        <begin position="29"/>
        <end position="402"/>
    </location>
</feature>
<dbReference type="InterPro" id="IPR000709">
    <property type="entry name" value="Leu_Ile_Val-bd"/>
</dbReference>
<protein>
    <submittedName>
        <fullName evidence="7">ABC transporter substrate-binding protein</fullName>
    </submittedName>
</protein>
<evidence type="ECO:0000256" key="1">
    <source>
        <dbReference type="ARBA" id="ARBA00010062"/>
    </source>
</evidence>
<gene>
    <name evidence="7" type="ORF">E8L99_14540</name>
</gene>
<evidence type="ECO:0000256" key="4">
    <source>
        <dbReference type="ARBA" id="ARBA00022970"/>
    </source>
</evidence>
<keyword evidence="8" id="KW-1185">Reference proteome</keyword>